<evidence type="ECO:0000256" key="9">
    <source>
        <dbReference type="SAM" id="MobiDB-lite"/>
    </source>
</evidence>
<accession>A0AAE0LEB1</accession>
<feature type="transmembrane region" description="Helical" evidence="10">
    <location>
        <begin position="111"/>
        <end position="128"/>
    </location>
</feature>
<evidence type="ECO:0000256" key="10">
    <source>
        <dbReference type="SAM" id="Phobius"/>
    </source>
</evidence>
<evidence type="ECO:0000256" key="2">
    <source>
        <dbReference type="ARBA" id="ARBA00010159"/>
    </source>
</evidence>
<comment type="caution">
    <text evidence="12">The sequence shown here is derived from an EMBL/GenBank/DDBJ whole genome shotgun (WGS) entry which is preliminary data.</text>
</comment>
<dbReference type="PANTHER" id="PTHR10153">
    <property type="entry name" value="SMALL CONDUCTANCE CALCIUM-ACTIVATED POTASSIUM CHANNEL"/>
    <property type="match status" value="1"/>
</dbReference>
<protein>
    <recommendedName>
        <fullName evidence="11">Potassium channel domain-containing protein</fullName>
    </recommendedName>
</protein>
<keyword evidence="8" id="KW-0407">Ion channel</keyword>
<evidence type="ECO:0000313" key="13">
    <source>
        <dbReference type="Proteomes" id="UP001190700"/>
    </source>
</evidence>
<sequence length="783" mass="88202">MGEQSRTQEFGMTAPLEKEELRNIGSMNNLPQSDGPSGMHSPQATGDWQGVVGGLLDKSTTLKVREVKMRLRKWSTINLISAMSGLAISIYTNELHYKECNVCTKILITKIINGLITLILVFGVWRFNNLELDFLKIKKAVPRATQLLMSPLAYRVVIEVMLCSCHPPLGSGEKMVKVESLGHVLEYHVDSGWTALCFLRIYHVLRYVHLHTFSKPSEDAIMRLYKVDRSATLTIKMWLSISPFTTLALASVLNVLIFGYLVRISEIPGPTGWGTENNFHNNFWETLWLVVTTLSTVGYGDAYPTTHPGRLFCTLSFIVGNITIAVMIAVITEYLKCSPSEQRVVDMKISSKFKLRLTNVAGDIIVSSCKLFLYRIKLRKMIQRGETEFEFESTFKKTLKSIEELESWNRVLISGQRKLRAEYVDLMRSRERGHDVMLGMLTRLIRDTATTLGVMNTLPEYMEEQLKYYGYYPPVAYPDSYMRKSPSPVLAGKASGISLFSKESSAASGITKEDSEGSTSIQTSQPRTEPSLAATVPEASKDAAGLQSAFSGEMSLEQQPTGVSFGPGRNYLDDEEEEEEEANKDNELSRDELSKRFVEMRQRLQTTENLLLGTKRELDNKIIKLVSTEEKLKATELRLTQTVEAYAVAEAVAIEAHERTALVEHRVKSVETTVKEVVGILDSMRKHVNSVLGPNLMQKIQMVKTIGQIHPVSFNPEAGSTDVEHRGLYLPPDYDNLADDQTDYEDERTDTDYDSRPQSAYYSEYTSEYTDDPEARDDMSNVL</sequence>
<evidence type="ECO:0000256" key="8">
    <source>
        <dbReference type="ARBA" id="ARBA00023303"/>
    </source>
</evidence>
<dbReference type="PRINTS" id="PR00169">
    <property type="entry name" value="KCHANNEL"/>
</dbReference>
<keyword evidence="5 10" id="KW-1133">Transmembrane helix</keyword>
<feature type="compositionally biased region" description="Acidic residues" evidence="9">
    <location>
        <begin position="736"/>
        <end position="749"/>
    </location>
</feature>
<feature type="transmembrane region" description="Helical" evidence="10">
    <location>
        <begin position="282"/>
        <end position="299"/>
    </location>
</feature>
<evidence type="ECO:0000256" key="7">
    <source>
        <dbReference type="ARBA" id="ARBA00023136"/>
    </source>
</evidence>
<keyword evidence="3" id="KW-0813">Transport</keyword>
<feature type="transmembrane region" description="Helical" evidence="10">
    <location>
        <begin position="311"/>
        <end position="335"/>
    </location>
</feature>
<gene>
    <name evidence="12" type="ORF">CYMTET_10610</name>
</gene>
<feature type="domain" description="Potassium channel" evidence="11">
    <location>
        <begin position="253"/>
        <end position="335"/>
    </location>
</feature>
<evidence type="ECO:0000313" key="12">
    <source>
        <dbReference type="EMBL" id="KAK3281615.1"/>
    </source>
</evidence>
<comment type="subcellular location">
    <subcellularLocation>
        <location evidence="1">Membrane</location>
        <topology evidence="1">Multi-pass membrane protein</topology>
    </subcellularLocation>
</comment>
<dbReference type="SUPFAM" id="SSF81324">
    <property type="entry name" value="Voltage-gated potassium channels"/>
    <property type="match status" value="1"/>
</dbReference>
<evidence type="ECO:0000256" key="5">
    <source>
        <dbReference type="ARBA" id="ARBA00022989"/>
    </source>
</evidence>
<dbReference type="InterPro" id="IPR003280">
    <property type="entry name" value="2pore_dom_K_chnl"/>
</dbReference>
<evidence type="ECO:0000256" key="4">
    <source>
        <dbReference type="ARBA" id="ARBA00022692"/>
    </source>
</evidence>
<evidence type="ECO:0000259" key="11">
    <source>
        <dbReference type="Pfam" id="PF07885"/>
    </source>
</evidence>
<feature type="compositionally biased region" description="Polar residues" evidence="9">
    <location>
        <begin position="517"/>
        <end position="528"/>
    </location>
</feature>
<dbReference type="InterPro" id="IPR013099">
    <property type="entry name" value="K_chnl_dom"/>
</dbReference>
<name>A0AAE0LEB1_9CHLO</name>
<organism evidence="12 13">
    <name type="scientific">Cymbomonas tetramitiformis</name>
    <dbReference type="NCBI Taxonomy" id="36881"/>
    <lineage>
        <taxon>Eukaryota</taxon>
        <taxon>Viridiplantae</taxon>
        <taxon>Chlorophyta</taxon>
        <taxon>Pyramimonadophyceae</taxon>
        <taxon>Pyramimonadales</taxon>
        <taxon>Pyramimonadaceae</taxon>
        <taxon>Cymbomonas</taxon>
    </lineage>
</organism>
<feature type="compositionally biased region" description="Acidic residues" evidence="9">
    <location>
        <begin position="573"/>
        <end position="582"/>
    </location>
</feature>
<dbReference type="InterPro" id="IPR015449">
    <property type="entry name" value="K_chnl_Ca-activ_SK"/>
</dbReference>
<proteinExistence type="inferred from homology"/>
<evidence type="ECO:0000256" key="6">
    <source>
        <dbReference type="ARBA" id="ARBA00023065"/>
    </source>
</evidence>
<keyword evidence="7 10" id="KW-0472">Membrane</keyword>
<dbReference type="Pfam" id="PF07885">
    <property type="entry name" value="Ion_trans_2"/>
    <property type="match status" value="1"/>
</dbReference>
<comment type="similarity">
    <text evidence="2">Belongs to the two pore domain potassium channel (TC 1.A.1.7) family.</text>
</comment>
<evidence type="ECO:0000256" key="3">
    <source>
        <dbReference type="ARBA" id="ARBA00022448"/>
    </source>
</evidence>
<keyword evidence="4 10" id="KW-0812">Transmembrane</keyword>
<reference evidence="12 13" key="1">
    <citation type="journal article" date="2015" name="Genome Biol. Evol.">
        <title>Comparative Genomics of a Bacterivorous Green Alga Reveals Evolutionary Causalities and Consequences of Phago-Mixotrophic Mode of Nutrition.</title>
        <authorList>
            <person name="Burns J.A."/>
            <person name="Paasch A."/>
            <person name="Narechania A."/>
            <person name="Kim E."/>
        </authorList>
    </citation>
    <scope>NUCLEOTIDE SEQUENCE [LARGE SCALE GENOMIC DNA]</scope>
    <source>
        <strain evidence="12 13">PLY_AMNH</strain>
    </source>
</reference>
<evidence type="ECO:0000256" key="1">
    <source>
        <dbReference type="ARBA" id="ARBA00004141"/>
    </source>
</evidence>
<keyword evidence="13" id="KW-1185">Reference proteome</keyword>
<feature type="region of interest" description="Disordered" evidence="9">
    <location>
        <begin position="506"/>
        <end position="590"/>
    </location>
</feature>
<feature type="region of interest" description="Disordered" evidence="9">
    <location>
        <begin position="730"/>
        <end position="783"/>
    </location>
</feature>
<feature type="transmembrane region" description="Helical" evidence="10">
    <location>
        <begin position="74"/>
        <end position="91"/>
    </location>
</feature>
<dbReference type="AlphaFoldDB" id="A0AAE0LEB1"/>
<dbReference type="Gene3D" id="1.10.287.70">
    <property type="match status" value="1"/>
</dbReference>
<dbReference type="GO" id="GO:0016286">
    <property type="term" value="F:small conductance calcium-activated potassium channel activity"/>
    <property type="evidence" value="ECO:0007669"/>
    <property type="project" value="InterPro"/>
</dbReference>
<feature type="transmembrane region" description="Helical" evidence="10">
    <location>
        <begin position="238"/>
        <end position="262"/>
    </location>
</feature>
<dbReference type="PRINTS" id="PR01333">
    <property type="entry name" value="2POREKCHANEL"/>
</dbReference>
<dbReference type="GO" id="GO:0005774">
    <property type="term" value="C:vacuolar membrane"/>
    <property type="evidence" value="ECO:0007669"/>
    <property type="project" value="UniProtKB-ARBA"/>
</dbReference>
<dbReference type="Proteomes" id="UP001190700">
    <property type="component" value="Unassembled WGS sequence"/>
</dbReference>
<dbReference type="EMBL" id="LGRX02003783">
    <property type="protein sequence ID" value="KAK3281615.1"/>
    <property type="molecule type" value="Genomic_DNA"/>
</dbReference>
<keyword evidence="6" id="KW-0406">Ion transport</keyword>